<protein>
    <recommendedName>
        <fullName evidence="3">YqzL-like protein</fullName>
    </recommendedName>
</protein>
<dbReference type="Proteomes" id="UP000198647">
    <property type="component" value="Unassembled WGS sequence"/>
</dbReference>
<keyword evidence="2" id="KW-1185">Reference proteome</keyword>
<proteinExistence type="predicted"/>
<evidence type="ECO:0000313" key="2">
    <source>
        <dbReference type="Proteomes" id="UP000198647"/>
    </source>
</evidence>
<evidence type="ECO:0008006" key="3">
    <source>
        <dbReference type="Google" id="ProtNLM"/>
    </source>
</evidence>
<sequence>MYYNFLLDRWKRKKTDKKRLQSYVPFFISQSEYEKIVSTPQE</sequence>
<evidence type="ECO:0000313" key="1">
    <source>
        <dbReference type="EMBL" id="SDX63060.1"/>
    </source>
</evidence>
<gene>
    <name evidence="1" type="ORF">SAMN04488081_0880</name>
</gene>
<dbReference type="RefSeq" id="WP_281241176.1">
    <property type="nucleotide sequence ID" value="NZ_FNOS01000002.1"/>
</dbReference>
<comment type="caution">
    <text evidence="1">The sequence shown here is derived from an EMBL/GenBank/DDBJ whole genome shotgun (WGS) entry which is preliminary data.</text>
</comment>
<dbReference type="EMBL" id="FNOS01000002">
    <property type="protein sequence ID" value="SDX63060.1"/>
    <property type="molecule type" value="Genomic_DNA"/>
</dbReference>
<name>A0A1H3D9T5_9BACI</name>
<organism evidence="1 2">
    <name type="scientific">Salimicrobium album</name>
    <dbReference type="NCBI Taxonomy" id="50717"/>
    <lineage>
        <taxon>Bacteria</taxon>
        <taxon>Bacillati</taxon>
        <taxon>Bacillota</taxon>
        <taxon>Bacilli</taxon>
        <taxon>Bacillales</taxon>
        <taxon>Bacillaceae</taxon>
        <taxon>Salimicrobium</taxon>
    </lineage>
</organism>
<accession>A0A1H3D9T5</accession>
<reference evidence="1 2" key="1">
    <citation type="submission" date="2016-10" db="EMBL/GenBank/DDBJ databases">
        <authorList>
            <person name="Varghese N."/>
            <person name="Submissions S."/>
        </authorList>
    </citation>
    <scope>NUCLEOTIDE SEQUENCE [LARGE SCALE GENOMIC DNA]</scope>
    <source>
        <strain evidence="1 2">DSM 20748</strain>
    </source>
</reference>